<dbReference type="STRING" id="935700.jaqu_11720"/>
<dbReference type="RefSeq" id="WP_089268303.1">
    <property type="nucleotide sequence ID" value="NZ_FZPF01000001.1"/>
</dbReference>
<accession>A0A0D1EN54</accession>
<dbReference type="AlphaFoldDB" id="A0A0D1EN54"/>
<dbReference type="OrthoDB" id="7353511at2"/>
<evidence type="ECO:0000256" key="1">
    <source>
        <dbReference type="SAM" id="SignalP"/>
    </source>
</evidence>
<evidence type="ECO:0000313" key="2">
    <source>
        <dbReference type="EMBL" id="KIT17130.1"/>
    </source>
</evidence>
<name>A0A0D1EN54_9RHOB</name>
<organism evidence="2 3">
    <name type="scientific">Jannaschia aquimarina</name>
    <dbReference type="NCBI Taxonomy" id="935700"/>
    <lineage>
        <taxon>Bacteria</taxon>
        <taxon>Pseudomonadati</taxon>
        <taxon>Pseudomonadota</taxon>
        <taxon>Alphaproteobacteria</taxon>
        <taxon>Rhodobacterales</taxon>
        <taxon>Roseobacteraceae</taxon>
        <taxon>Jannaschia</taxon>
    </lineage>
</organism>
<dbReference type="PATRIC" id="fig|935700.4.peg.1218"/>
<keyword evidence="3" id="KW-1185">Reference proteome</keyword>
<comment type="caution">
    <text evidence="2">The sequence shown here is derived from an EMBL/GenBank/DDBJ whole genome shotgun (WGS) entry which is preliminary data.</text>
</comment>
<reference evidence="2 3" key="1">
    <citation type="submission" date="2015-02" db="EMBL/GenBank/DDBJ databases">
        <title>Genome Sequence of Jannaschia aquimarina DSM28248, a member of the Roseobacter clade.</title>
        <authorList>
            <person name="Voget S."/>
            <person name="Daniel R."/>
        </authorList>
    </citation>
    <scope>NUCLEOTIDE SEQUENCE [LARGE SCALE GENOMIC DNA]</scope>
    <source>
        <strain evidence="2 3">GSW-M26</strain>
    </source>
</reference>
<protein>
    <submittedName>
        <fullName evidence="2">Uncharacterized protein</fullName>
    </submittedName>
</protein>
<keyword evidence="1" id="KW-0732">Signal</keyword>
<feature type="signal peptide" evidence="1">
    <location>
        <begin position="1"/>
        <end position="20"/>
    </location>
</feature>
<feature type="chain" id="PRO_5002245582" evidence="1">
    <location>
        <begin position="21"/>
        <end position="194"/>
    </location>
</feature>
<dbReference type="Proteomes" id="UP000032232">
    <property type="component" value="Unassembled WGS sequence"/>
</dbReference>
<proteinExistence type="predicted"/>
<dbReference type="EMBL" id="JYFE01000022">
    <property type="protein sequence ID" value="KIT17130.1"/>
    <property type="molecule type" value="Genomic_DNA"/>
</dbReference>
<gene>
    <name evidence="2" type="ORF">jaqu_11720</name>
</gene>
<sequence length="194" mass="20526">MSPLRNVLTVLVLLATPVGAEEGPPPSPYAGEQAREIASLSADDLAELARGDGWGLARAAELNGVPGPAHLLELADEIGLDAGQRSAIAAIRDSMRKDAVAAGERFVAAERALDRAFEQTGPDRAELARLVQEAGDARAALRLVHLSAHLGTAPLLTQAQIDLYAVLRGYAEDPCETVPEGHDVEMWRRHNGCG</sequence>
<dbReference type="Gene3D" id="1.20.120.1490">
    <property type="match status" value="1"/>
</dbReference>
<evidence type="ECO:0000313" key="3">
    <source>
        <dbReference type="Proteomes" id="UP000032232"/>
    </source>
</evidence>